<dbReference type="InterPro" id="IPR013128">
    <property type="entry name" value="Peptidase_C1A"/>
</dbReference>
<dbReference type="InterPro" id="IPR038765">
    <property type="entry name" value="Papain-like_cys_pep_sf"/>
</dbReference>
<dbReference type="InterPro" id="IPR025661">
    <property type="entry name" value="Pept_asp_AS"/>
</dbReference>
<dbReference type="GO" id="GO:0006508">
    <property type="term" value="P:proteolysis"/>
    <property type="evidence" value="ECO:0007669"/>
    <property type="project" value="UniProtKB-KW"/>
</dbReference>
<name>A0A0C2D540_9BILA</name>
<feature type="domain" description="Peptidase C1A papain C-terminal" evidence="3">
    <location>
        <begin position="3"/>
        <end position="120"/>
    </location>
</feature>
<dbReference type="Gene3D" id="3.90.70.10">
    <property type="entry name" value="Cysteine proteinases"/>
    <property type="match status" value="1"/>
</dbReference>
<dbReference type="Pfam" id="PF00112">
    <property type="entry name" value="Peptidase_C1"/>
    <property type="match status" value="1"/>
</dbReference>
<dbReference type="EMBL" id="KN734629">
    <property type="protein sequence ID" value="KIH57232.1"/>
    <property type="molecule type" value="Genomic_DNA"/>
</dbReference>
<dbReference type="PROSITE" id="PS00640">
    <property type="entry name" value="THIOL_PROTEASE_ASN"/>
    <property type="match status" value="1"/>
</dbReference>
<dbReference type="InterPro" id="IPR000668">
    <property type="entry name" value="Peptidase_C1A_C"/>
</dbReference>
<comment type="similarity">
    <text evidence="1">Belongs to the peptidase C1 family.</text>
</comment>
<evidence type="ECO:0000313" key="5">
    <source>
        <dbReference type="Proteomes" id="UP000054047"/>
    </source>
</evidence>
<dbReference type="OrthoDB" id="65740at2759"/>
<dbReference type="GO" id="GO:0008234">
    <property type="term" value="F:cysteine-type peptidase activity"/>
    <property type="evidence" value="ECO:0007669"/>
    <property type="project" value="InterPro"/>
</dbReference>
<evidence type="ECO:0000256" key="1">
    <source>
        <dbReference type="ARBA" id="ARBA00008455"/>
    </source>
</evidence>
<sequence length="123" mass="13962">MMQSIVCNRVLVSWNLGTRSYFLPNNGTAIRQEIYKNGPVVASYTVYQDFSHYRGGIYVHKWGKQTGGHAVKVIGCGTENGTDYWLIANSWNTDWGENGYFRMVRGINNCHIEMQMISGVMTV</sequence>
<accession>A0A0C2D540</accession>
<dbReference type="AlphaFoldDB" id="A0A0C2D540"/>
<keyword evidence="2" id="KW-1015">Disulfide bond</keyword>
<proteinExistence type="inferred from homology"/>
<gene>
    <name evidence="4" type="ORF">ANCDUO_12578</name>
</gene>
<keyword evidence="4" id="KW-0378">Hydrolase</keyword>
<dbReference type="SUPFAM" id="SSF54001">
    <property type="entry name" value="Cysteine proteinases"/>
    <property type="match status" value="1"/>
</dbReference>
<protein>
    <submittedName>
        <fullName evidence="4">Papain family cysteine protease</fullName>
    </submittedName>
</protein>
<dbReference type="InterPro" id="IPR025660">
    <property type="entry name" value="Pept_his_AS"/>
</dbReference>
<dbReference type="SMART" id="SM00645">
    <property type="entry name" value="Pept_C1"/>
    <property type="match status" value="1"/>
</dbReference>
<dbReference type="PANTHER" id="PTHR12411">
    <property type="entry name" value="CYSTEINE PROTEASE FAMILY C1-RELATED"/>
    <property type="match status" value="1"/>
</dbReference>
<dbReference type="PROSITE" id="PS00639">
    <property type="entry name" value="THIOL_PROTEASE_HIS"/>
    <property type="match status" value="1"/>
</dbReference>
<keyword evidence="4" id="KW-0645">Protease</keyword>
<evidence type="ECO:0000313" key="4">
    <source>
        <dbReference type="EMBL" id="KIH57232.1"/>
    </source>
</evidence>
<evidence type="ECO:0000259" key="3">
    <source>
        <dbReference type="SMART" id="SM00645"/>
    </source>
</evidence>
<dbReference type="Proteomes" id="UP000054047">
    <property type="component" value="Unassembled WGS sequence"/>
</dbReference>
<evidence type="ECO:0000256" key="2">
    <source>
        <dbReference type="ARBA" id="ARBA00023157"/>
    </source>
</evidence>
<keyword evidence="5" id="KW-1185">Reference proteome</keyword>
<organism evidence="4 5">
    <name type="scientific">Ancylostoma duodenale</name>
    <dbReference type="NCBI Taxonomy" id="51022"/>
    <lineage>
        <taxon>Eukaryota</taxon>
        <taxon>Metazoa</taxon>
        <taxon>Ecdysozoa</taxon>
        <taxon>Nematoda</taxon>
        <taxon>Chromadorea</taxon>
        <taxon>Rhabditida</taxon>
        <taxon>Rhabditina</taxon>
        <taxon>Rhabditomorpha</taxon>
        <taxon>Strongyloidea</taxon>
        <taxon>Ancylostomatidae</taxon>
        <taxon>Ancylostomatinae</taxon>
        <taxon>Ancylostoma</taxon>
    </lineage>
</organism>
<reference evidence="4 5" key="1">
    <citation type="submission" date="2013-12" db="EMBL/GenBank/DDBJ databases">
        <title>Draft genome of the parsitic nematode Ancylostoma duodenale.</title>
        <authorList>
            <person name="Mitreva M."/>
        </authorList>
    </citation>
    <scope>NUCLEOTIDE SEQUENCE [LARGE SCALE GENOMIC DNA]</scope>
    <source>
        <strain evidence="4 5">Zhejiang</strain>
    </source>
</reference>